<gene>
    <name evidence="2" type="ORF">F6V30_11700</name>
</gene>
<evidence type="ECO:0000256" key="1">
    <source>
        <dbReference type="SAM" id="SignalP"/>
    </source>
</evidence>
<comment type="caution">
    <text evidence="2">The sequence shown here is derived from an EMBL/GenBank/DDBJ whole genome shotgun (WGS) entry which is preliminary data.</text>
</comment>
<feature type="signal peptide" evidence="1">
    <location>
        <begin position="1"/>
        <end position="22"/>
    </location>
</feature>
<proteinExistence type="predicted"/>
<dbReference type="PROSITE" id="PS51257">
    <property type="entry name" value="PROKAR_LIPOPROTEIN"/>
    <property type="match status" value="1"/>
</dbReference>
<keyword evidence="1" id="KW-0732">Signal</keyword>
<dbReference type="Proteomes" id="UP000798046">
    <property type="component" value="Unassembled WGS sequence"/>
</dbReference>
<dbReference type="SUPFAM" id="SSF117074">
    <property type="entry name" value="Hypothetical protein PA1324"/>
    <property type="match status" value="1"/>
</dbReference>
<organism evidence="2 3">
    <name type="scientific">Oryzomonas sagensis</name>
    <dbReference type="NCBI Taxonomy" id="2603857"/>
    <lineage>
        <taxon>Bacteria</taxon>
        <taxon>Pseudomonadati</taxon>
        <taxon>Thermodesulfobacteriota</taxon>
        <taxon>Desulfuromonadia</taxon>
        <taxon>Geobacterales</taxon>
        <taxon>Geobacteraceae</taxon>
        <taxon>Oryzomonas</taxon>
    </lineage>
</organism>
<feature type="chain" id="PRO_5047522366" evidence="1">
    <location>
        <begin position="23"/>
        <end position="280"/>
    </location>
</feature>
<evidence type="ECO:0000313" key="3">
    <source>
        <dbReference type="Proteomes" id="UP000798046"/>
    </source>
</evidence>
<keyword evidence="3" id="KW-1185">Reference proteome</keyword>
<accession>A0ABQ6TP48</accession>
<dbReference type="EMBL" id="VZRA01000003">
    <property type="protein sequence ID" value="KAB0669888.1"/>
    <property type="molecule type" value="Genomic_DNA"/>
</dbReference>
<evidence type="ECO:0000313" key="2">
    <source>
        <dbReference type="EMBL" id="KAB0669888.1"/>
    </source>
</evidence>
<reference evidence="2 3" key="1">
    <citation type="journal article" date="2020" name="Microorganisms">
        <title>Description of Three Novel Members in the Family Geobacteraceae, Oryzomonas japonicum gen. nov., sp. nov., Oryzomonas sagensis sp. nov., and Oryzomonas ruber sp. nov.</title>
        <authorList>
            <person name="Xu Z."/>
            <person name="Masuda Y."/>
            <person name="Hayakawa C."/>
            <person name="Ushijima N."/>
            <person name="Kawano K."/>
            <person name="Shiratori Y."/>
            <person name="Senoo K."/>
            <person name="Itoh H."/>
        </authorList>
    </citation>
    <scope>NUCLEOTIDE SEQUENCE [LARGE SCALE GENOMIC DNA]</scope>
    <source>
        <strain evidence="2 3">Red100</strain>
    </source>
</reference>
<name>A0ABQ6TP48_9BACT</name>
<sequence length="280" mass="28633">MKKTILAAAMITVGLIAGCGSGGGTTPATGTTSLSGKVADGYLVGATVFLDKNGNYQLDAGEPSATTDANGAYTLTVDPADVGKYPIVALAIKGQTIDKDTGLPVTGSYVLSMPATATSGTVNSNFISPMSSQLREMMETGKYASMQQAMTALAAKLGMTVGTNMLEDYMLANNATMHTAAQNMASLMGGEMAQVMGTSGTTVTVDVNRYRGMMGMIFSNMSSIKGPNSQTAMTTLMGTMTTTLGNMPMMSAGQPYLNMSTAFRGGMAGGTTGTGGMMMN</sequence>
<protein>
    <submittedName>
        <fullName evidence="2">Carboxypeptidase-like regulatory domain-containing protein</fullName>
    </submittedName>
</protein>